<keyword evidence="2" id="KW-1185">Reference proteome</keyword>
<gene>
    <name evidence="1" type="ORF">AAES_93681</name>
</gene>
<evidence type="ECO:0000313" key="1">
    <source>
        <dbReference type="EMBL" id="KQK80395.1"/>
    </source>
</evidence>
<name>A0A0Q3PHS3_AMAAE</name>
<dbReference type="Proteomes" id="UP000051836">
    <property type="component" value="Unassembled WGS sequence"/>
</dbReference>
<dbReference type="AlphaFoldDB" id="A0A0Q3PHS3"/>
<protein>
    <submittedName>
        <fullName evidence="1">Uncharacterized protein</fullName>
    </submittedName>
</protein>
<accession>A0A0Q3PHS3</accession>
<proteinExistence type="predicted"/>
<reference evidence="1 2" key="1">
    <citation type="submission" date="2015-10" db="EMBL/GenBank/DDBJ databases">
        <authorList>
            <person name="Gilbert D.G."/>
        </authorList>
    </citation>
    <scope>NUCLEOTIDE SEQUENCE [LARGE SCALE GENOMIC DNA]</scope>
    <source>
        <strain evidence="1">FVVF132</strain>
    </source>
</reference>
<sequence length="82" mass="9224">MLQAEITDFLIFLEMLELSDFNDSLGLGIIDSISCKGINVDPIVLKFEYLLKGFAGQESMYPSAMSFINLLSSDDQQENYCE</sequence>
<dbReference type="EMBL" id="LMAW01002530">
    <property type="protein sequence ID" value="KQK80395.1"/>
    <property type="molecule type" value="Genomic_DNA"/>
</dbReference>
<organism evidence="1 2">
    <name type="scientific">Amazona aestiva</name>
    <name type="common">Blue-fronted Amazon parrot</name>
    <dbReference type="NCBI Taxonomy" id="12930"/>
    <lineage>
        <taxon>Eukaryota</taxon>
        <taxon>Metazoa</taxon>
        <taxon>Chordata</taxon>
        <taxon>Craniata</taxon>
        <taxon>Vertebrata</taxon>
        <taxon>Euteleostomi</taxon>
        <taxon>Archelosauria</taxon>
        <taxon>Archosauria</taxon>
        <taxon>Dinosauria</taxon>
        <taxon>Saurischia</taxon>
        <taxon>Theropoda</taxon>
        <taxon>Coelurosauria</taxon>
        <taxon>Aves</taxon>
        <taxon>Neognathae</taxon>
        <taxon>Neoaves</taxon>
        <taxon>Telluraves</taxon>
        <taxon>Australaves</taxon>
        <taxon>Psittaciformes</taxon>
        <taxon>Psittacidae</taxon>
        <taxon>Amazona</taxon>
    </lineage>
</organism>
<evidence type="ECO:0000313" key="2">
    <source>
        <dbReference type="Proteomes" id="UP000051836"/>
    </source>
</evidence>
<comment type="caution">
    <text evidence="1">The sequence shown here is derived from an EMBL/GenBank/DDBJ whole genome shotgun (WGS) entry which is preliminary data.</text>
</comment>